<name>A0A7M7NV72_STRPU</name>
<evidence type="ECO:0000313" key="2">
    <source>
        <dbReference type="Proteomes" id="UP000007110"/>
    </source>
</evidence>
<dbReference type="GeneID" id="592696"/>
<organism evidence="1 2">
    <name type="scientific">Strongylocentrotus purpuratus</name>
    <name type="common">Purple sea urchin</name>
    <dbReference type="NCBI Taxonomy" id="7668"/>
    <lineage>
        <taxon>Eukaryota</taxon>
        <taxon>Metazoa</taxon>
        <taxon>Echinodermata</taxon>
        <taxon>Eleutherozoa</taxon>
        <taxon>Echinozoa</taxon>
        <taxon>Echinoidea</taxon>
        <taxon>Euechinoidea</taxon>
        <taxon>Echinacea</taxon>
        <taxon>Camarodonta</taxon>
        <taxon>Echinidea</taxon>
        <taxon>Strongylocentrotidae</taxon>
        <taxon>Strongylocentrotus</taxon>
    </lineage>
</organism>
<dbReference type="CDD" id="cd01671">
    <property type="entry name" value="CARD"/>
    <property type="match status" value="1"/>
</dbReference>
<evidence type="ECO:0000313" key="1">
    <source>
        <dbReference type="EnsemblMetazoa" id="XP_030842215"/>
    </source>
</evidence>
<dbReference type="InParanoid" id="A0A7M7NV72"/>
<dbReference type="Gene3D" id="1.10.533.10">
    <property type="entry name" value="Death Domain, Fas"/>
    <property type="match status" value="1"/>
</dbReference>
<keyword evidence="2" id="KW-1185">Reference proteome</keyword>
<dbReference type="OMA" id="WVNERPA"/>
<proteinExistence type="predicted"/>
<dbReference type="SUPFAM" id="SSF47986">
    <property type="entry name" value="DEATH domain"/>
    <property type="match status" value="1"/>
</dbReference>
<accession>A0A7M7NV72</accession>
<dbReference type="RefSeq" id="XP_030842215.1">
    <property type="nucleotide sequence ID" value="XM_030986355.1"/>
</dbReference>
<sequence>MNNREKYCLQSVQDLILRDVHACDVQDYLFETSVLTLDDLTSLEEEKNPKRQIRMVLQWVNERPATFQHFSDALRDRHPYIIQEMEKARASASSDCSSANQQPVTPTKHYVIEGDGNFVVADSENTRVHMKRRDVPAGPGPS</sequence>
<dbReference type="OrthoDB" id="10360386at2759"/>
<dbReference type="AlphaFoldDB" id="A0A7M7NV72"/>
<reference evidence="1" key="2">
    <citation type="submission" date="2021-01" db="UniProtKB">
        <authorList>
            <consortium name="EnsemblMetazoa"/>
        </authorList>
    </citation>
    <scope>IDENTIFICATION</scope>
</reference>
<dbReference type="KEGG" id="spu:592696"/>
<dbReference type="Proteomes" id="UP000007110">
    <property type="component" value="Unassembled WGS sequence"/>
</dbReference>
<dbReference type="EnsemblMetazoa" id="XM_030986355">
    <property type="protein sequence ID" value="XP_030842215"/>
    <property type="gene ID" value="LOC592696"/>
</dbReference>
<evidence type="ECO:0008006" key="3">
    <source>
        <dbReference type="Google" id="ProtNLM"/>
    </source>
</evidence>
<reference evidence="2" key="1">
    <citation type="submission" date="2015-02" db="EMBL/GenBank/DDBJ databases">
        <title>Genome sequencing for Strongylocentrotus purpuratus.</title>
        <authorList>
            <person name="Murali S."/>
            <person name="Liu Y."/>
            <person name="Vee V."/>
            <person name="English A."/>
            <person name="Wang M."/>
            <person name="Skinner E."/>
            <person name="Han Y."/>
            <person name="Muzny D.M."/>
            <person name="Worley K.C."/>
            <person name="Gibbs R.A."/>
        </authorList>
    </citation>
    <scope>NUCLEOTIDE SEQUENCE</scope>
</reference>
<dbReference type="InterPro" id="IPR011029">
    <property type="entry name" value="DEATH-like_dom_sf"/>
</dbReference>
<protein>
    <recommendedName>
        <fullName evidence="3">CARD domain-containing protein</fullName>
    </recommendedName>
</protein>